<sequence length="398" mass="40764">MARPESEAELADLIRAANAPLSVQGGNTRGMAGAGQALDTTGLHGIRLYEPGALTLVAGAGTPLSEIDTILGEKGQRLAFEPMDHRPLLGTTGVPTIGGVAAANVSGPRRVQAGAARDHMLGVRFVTGAGDLVKNGGRVMKNVTGYDLVKLMAGSHGTLGVLSEVSLKVQAVPQAEATLVLRGQDMAEAVADLTRAMGTPFDVSGAAWLSPDATGGTGERLIRIEGMAGSVSYRAGRLRDLLGADTVVEGEESATLWRRVRDVTPFAGKAGAVWRVSTRPTAAAGFCDALRAQGLTHAVVADWSGGLLWLLTEETGDAGADLIRGQCAALGGHATLIRGNTALRAAVPVFQPQPAPLERIAAGLRVRFDPKGIFNPGLMGPGLMGPGPTGSGLKEGAA</sequence>
<dbReference type="GO" id="GO:0003824">
    <property type="term" value="F:catalytic activity"/>
    <property type="evidence" value="ECO:0007669"/>
    <property type="project" value="InterPro"/>
</dbReference>
<comment type="caution">
    <text evidence="5">The sequence shown here is derived from an EMBL/GenBank/DDBJ whole genome shotgun (WGS) entry which is preliminary data.</text>
</comment>
<dbReference type="Proteomes" id="UP000612855">
    <property type="component" value="Unassembled WGS sequence"/>
</dbReference>
<dbReference type="SUPFAM" id="SSF55103">
    <property type="entry name" value="FAD-linked oxidases, C-terminal domain"/>
    <property type="match status" value="1"/>
</dbReference>
<evidence type="ECO:0000256" key="2">
    <source>
        <dbReference type="ARBA" id="ARBA00022827"/>
    </source>
</evidence>
<feature type="compositionally biased region" description="Gly residues" evidence="3">
    <location>
        <begin position="379"/>
        <end position="390"/>
    </location>
</feature>
<dbReference type="Gene3D" id="3.30.465.10">
    <property type="match status" value="1"/>
</dbReference>
<evidence type="ECO:0000256" key="3">
    <source>
        <dbReference type="SAM" id="MobiDB-lite"/>
    </source>
</evidence>
<gene>
    <name evidence="5" type="ORF">GCM10011360_36490</name>
</gene>
<dbReference type="InterPro" id="IPR006094">
    <property type="entry name" value="Oxid_FAD_bind_N"/>
</dbReference>
<keyword evidence="1" id="KW-0285">Flavoprotein</keyword>
<dbReference type="RefSeq" id="WP_188479246.1">
    <property type="nucleotide sequence ID" value="NZ_BMFJ01000002.1"/>
</dbReference>
<organism evidence="5 6">
    <name type="scientific">Primorskyibacter flagellatus</name>
    <dbReference type="NCBI Taxonomy" id="1387277"/>
    <lineage>
        <taxon>Bacteria</taxon>
        <taxon>Pseudomonadati</taxon>
        <taxon>Pseudomonadota</taxon>
        <taxon>Alphaproteobacteria</taxon>
        <taxon>Rhodobacterales</taxon>
        <taxon>Roseobacteraceae</taxon>
        <taxon>Primorskyibacter</taxon>
    </lineage>
</organism>
<dbReference type="PROSITE" id="PS51387">
    <property type="entry name" value="FAD_PCMH"/>
    <property type="match status" value="1"/>
</dbReference>
<dbReference type="Pfam" id="PF01565">
    <property type="entry name" value="FAD_binding_4"/>
    <property type="match status" value="1"/>
</dbReference>
<evidence type="ECO:0000313" key="5">
    <source>
        <dbReference type="EMBL" id="GGE45941.1"/>
    </source>
</evidence>
<feature type="region of interest" description="Disordered" evidence="3">
    <location>
        <begin position="379"/>
        <end position="398"/>
    </location>
</feature>
<dbReference type="GO" id="GO:0071949">
    <property type="term" value="F:FAD binding"/>
    <property type="evidence" value="ECO:0007669"/>
    <property type="project" value="InterPro"/>
</dbReference>
<dbReference type="SUPFAM" id="SSF56176">
    <property type="entry name" value="FAD-binding/transporter-associated domain-like"/>
    <property type="match status" value="1"/>
</dbReference>
<protein>
    <submittedName>
        <fullName evidence="5">2-hydroxy-acid oxidase</fullName>
    </submittedName>
</protein>
<accession>A0A917AE27</accession>
<name>A0A917AE27_9RHOB</name>
<dbReference type="InterPro" id="IPR016166">
    <property type="entry name" value="FAD-bd_PCMH"/>
</dbReference>
<dbReference type="PANTHER" id="PTHR11748:SF103">
    <property type="entry name" value="GLYCOLATE OXIDASE SUBUNIT GLCE"/>
    <property type="match status" value="1"/>
</dbReference>
<dbReference type="InterPro" id="IPR016169">
    <property type="entry name" value="FAD-bd_PCMH_sub2"/>
</dbReference>
<dbReference type="PANTHER" id="PTHR11748">
    <property type="entry name" value="D-LACTATE DEHYDROGENASE"/>
    <property type="match status" value="1"/>
</dbReference>
<reference evidence="6" key="1">
    <citation type="journal article" date="2019" name="Int. J. Syst. Evol. Microbiol.">
        <title>The Global Catalogue of Microorganisms (GCM) 10K type strain sequencing project: providing services to taxonomists for standard genome sequencing and annotation.</title>
        <authorList>
            <consortium name="The Broad Institute Genomics Platform"/>
            <consortium name="The Broad Institute Genome Sequencing Center for Infectious Disease"/>
            <person name="Wu L."/>
            <person name="Ma J."/>
        </authorList>
    </citation>
    <scope>NUCLEOTIDE SEQUENCE [LARGE SCALE GENOMIC DNA]</scope>
    <source>
        <strain evidence="6">CGMCC 1.12664</strain>
    </source>
</reference>
<evidence type="ECO:0000256" key="1">
    <source>
        <dbReference type="ARBA" id="ARBA00022630"/>
    </source>
</evidence>
<evidence type="ECO:0000313" key="6">
    <source>
        <dbReference type="Proteomes" id="UP000612855"/>
    </source>
</evidence>
<keyword evidence="2" id="KW-0274">FAD</keyword>
<proteinExistence type="predicted"/>
<evidence type="ECO:0000259" key="4">
    <source>
        <dbReference type="PROSITE" id="PS51387"/>
    </source>
</evidence>
<dbReference type="EMBL" id="BMFJ01000002">
    <property type="protein sequence ID" value="GGE45941.1"/>
    <property type="molecule type" value="Genomic_DNA"/>
</dbReference>
<feature type="domain" description="FAD-binding PCMH-type" evidence="4">
    <location>
        <begin position="1"/>
        <end position="172"/>
    </location>
</feature>
<dbReference type="InterPro" id="IPR016164">
    <property type="entry name" value="FAD-linked_Oxase-like_C"/>
</dbReference>
<keyword evidence="6" id="KW-1185">Reference proteome</keyword>
<dbReference type="InterPro" id="IPR036318">
    <property type="entry name" value="FAD-bd_PCMH-like_sf"/>
</dbReference>
<dbReference type="AlphaFoldDB" id="A0A917AE27"/>